<evidence type="ECO:0000313" key="2">
    <source>
        <dbReference type="Proteomes" id="UP001500767"/>
    </source>
</evidence>
<reference evidence="2" key="1">
    <citation type="journal article" date="2019" name="Int. J. Syst. Evol. Microbiol.">
        <title>The Global Catalogue of Microorganisms (GCM) 10K type strain sequencing project: providing services to taxonomists for standard genome sequencing and annotation.</title>
        <authorList>
            <consortium name="The Broad Institute Genomics Platform"/>
            <consortium name="The Broad Institute Genome Sequencing Center for Infectious Disease"/>
            <person name="Wu L."/>
            <person name="Ma J."/>
        </authorList>
    </citation>
    <scope>NUCLEOTIDE SEQUENCE [LARGE SCALE GENOMIC DNA]</scope>
    <source>
        <strain evidence="2">JCM 16540</strain>
    </source>
</reference>
<proteinExistence type="predicted"/>
<organism evidence="1 2">
    <name type="scientific">Microlunatus spumicola</name>
    <dbReference type="NCBI Taxonomy" id="81499"/>
    <lineage>
        <taxon>Bacteria</taxon>
        <taxon>Bacillati</taxon>
        <taxon>Actinomycetota</taxon>
        <taxon>Actinomycetes</taxon>
        <taxon>Propionibacteriales</taxon>
        <taxon>Propionibacteriaceae</taxon>
        <taxon>Microlunatus</taxon>
    </lineage>
</organism>
<evidence type="ECO:0000313" key="1">
    <source>
        <dbReference type="EMBL" id="GAA3579835.1"/>
    </source>
</evidence>
<protein>
    <submittedName>
        <fullName evidence="1">Uncharacterized protein</fullName>
    </submittedName>
</protein>
<name>A0ABP6YC55_9ACTN</name>
<accession>A0ABP6YC55</accession>
<dbReference type="Proteomes" id="UP001500767">
    <property type="component" value="Unassembled WGS sequence"/>
</dbReference>
<keyword evidence="2" id="KW-1185">Reference proteome</keyword>
<gene>
    <name evidence="1" type="ORF">GCM10022197_41830</name>
</gene>
<sequence length="105" mass="12036">MTIHSSIACSITLPKVGQRRVDRVWPVPLTTRHVWARLDGTPHAAPVQGYVLEWRRHSYRWFASVVTVALDEHGRPRAEVRWVDVDRLTPVRSDPNNGGRVRHLG</sequence>
<dbReference type="EMBL" id="BAAAYR010000007">
    <property type="protein sequence ID" value="GAA3579835.1"/>
    <property type="molecule type" value="Genomic_DNA"/>
</dbReference>
<comment type="caution">
    <text evidence="1">The sequence shown here is derived from an EMBL/GenBank/DDBJ whole genome shotgun (WGS) entry which is preliminary data.</text>
</comment>